<protein>
    <recommendedName>
        <fullName evidence="4">RxLR effector candidate protein</fullName>
    </recommendedName>
</protein>
<dbReference type="EMBL" id="JH598104">
    <property type="status" value="NOT_ANNOTATED_CDS"/>
    <property type="molecule type" value="Genomic_DNA"/>
</dbReference>
<dbReference type="InParanoid" id="M4C1V2"/>
<feature type="chain" id="PRO_5005688956" description="RxLR effector candidate protein" evidence="1">
    <location>
        <begin position="26"/>
        <end position="73"/>
    </location>
</feature>
<reference evidence="2" key="2">
    <citation type="submission" date="2015-06" db="UniProtKB">
        <authorList>
            <consortium name="EnsemblProtists"/>
        </authorList>
    </citation>
    <scope>IDENTIFICATION</scope>
    <source>
        <strain evidence="2">Emoy2</strain>
    </source>
</reference>
<dbReference type="Proteomes" id="UP000011713">
    <property type="component" value="Unassembled WGS sequence"/>
</dbReference>
<reference evidence="3" key="1">
    <citation type="journal article" date="2010" name="Science">
        <title>Signatures of adaptation to obligate biotrophy in the Hyaloperonospora arabidopsidis genome.</title>
        <authorList>
            <person name="Baxter L."/>
            <person name="Tripathy S."/>
            <person name="Ishaque N."/>
            <person name="Boot N."/>
            <person name="Cabral A."/>
            <person name="Kemen E."/>
            <person name="Thines M."/>
            <person name="Ah-Fong A."/>
            <person name="Anderson R."/>
            <person name="Badejoko W."/>
            <person name="Bittner-Eddy P."/>
            <person name="Boore J.L."/>
            <person name="Chibucos M.C."/>
            <person name="Coates M."/>
            <person name="Dehal P."/>
            <person name="Delehaunty K."/>
            <person name="Dong S."/>
            <person name="Downton P."/>
            <person name="Dumas B."/>
            <person name="Fabro G."/>
            <person name="Fronick C."/>
            <person name="Fuerstenberg S.I."/>
            <person name="Fulton L."/>
            <person name="Gaulin E."/>
            <person name="Govers F."/>
            <person name="Hughes L."/>
            <person name="Humphray S."/>
            <person name="Jiang R.H."/>
            <person name="Judelson H."/>
            <person name="Kamoun S."/>
            <person name="Kyung K."/>
            <person name="Meijer H."/>
            <person name="Minx P."/>
            <person name="Morris P."/>
            <person name="Nelson J."/>
            <person name="Phuntumart V."/>
            <person name="Qutob D."/>
            <person name="Rehmany A."/>
            <person name="Rougon-Cardoso A."/>
            <person name="Ryden P."/>
            <person name="Torto-Alalibo T."/>
            <person name="Studholme D."/>
            <person name="Wang Y."/>
            <person name="Win J."/>
            <person name="Wood J."/>
            <person name="Clifton S.W."/>
            <person name="Rogers J."/>
            <person name="Van den Ackerveken G."/>
            <person name="Jones J.D."/>
            <person name="McDowell J.M."/>
            <person name="Beynon J."/>
            <person name="Tyler B.M."/>
        </authorList>
    </citation>
    <scope>NUCLEOTIDE SEQUENCE [LARGE SCALE GENOMIC DNA]</scope>
    <source>
        <strain evidence="3">Emoy2</strain>
    </source>
</reference>
<dbReference type="EnsemblProtists" id="HpaT813053">
    <property type="protein sequence ID" value="HpaP813053"/>
    <property type="gene ID" value="HpaG813053"/>
</dbReference>
<dbReference type="AlphaFoldDB" id="M4C1V2"/>
<dbReference type="VEuPathDB" id="FungiDB:HpaG813053"/>
<keyword evidence="3" id="KW-1185">Reference proteome</keyword>
<accession>M4C1V2</accession>
<evidence type="ECO:0008006" key="4">
    <source>
        <dbReference type="Google" id="ProtNLM"/>
    </source>
</evidence>
<dbReference type="HOGENOM" id="CLU_2710110_0_0_1"/>
<name>M4C1V2_HYAAE</name>
<evidence type="ECO:0000313" key="2">
    <source>
        <dbReference type="EnsemblProtists" id="HpaP813053"/>
    </source>
</evidence>
<sequence>MDYPLFSKLLSLFTFLRMDMQVVCTGSGQIVPRLGMASSSPVMTRRSTQPSYLKLLPRKTCGYGIASSAYLSV</sequence>
<keyword evidence="1" id="KW-0732">Signal</keyword>
<proteinExistence type="predicted"/>
<evidence type="ECO:0000256" key="1">
    <source>
        <dbReference type="SAM" id="SignalP"/>
    </source>
</evidence>
<evidence type="ECO:0000313" key="3">
    <source>
        <dbReference type="Proteomes" id="UP000011713"/>
    </source>
</evidence>
<feature type="signal peptide" evidence="1">
    <location>
        <begin position="1"/>
        <end position="25"/>
    </location>
</feature>
<organism evidence="2 3">
    <name type="scientific">Hyaloperonospora arabidopsidis (strain Emoy2)</name>
    <name type="common">Downy mildew agent</name>
    <name type="synonym">Peronospora arabidopsidis</name>
    <dbReference type="NCBI Taxonomy" id="559515"/>
    <lineage>
        <taxon>Eukaryota</taxon>
        <taxon>Sar</taxon>
        <taxon>Stramenopiles</taxon>
        <taxon>Oomycota</taxon>
        <taxon>Peronosporomycetes</taxon>
        <taxon>Peronosporales</taxon>
        <taxon>Peronosporaceae</taxon>
        <taxon>Hyaloperonospora</taxon>
    </lineage>
</organism>